<dbReference type="EMBL" id="AP029172">
    <property type="protein sequence ID" value="BFD47594.1"/>
    <property type="molecule type" value="Genomic_DNA"/>
</dbReference>
<dbReference type="InterPro" id="IPR036397">
    <property type="entry name" value="RNaseH_sf"/>
</dbReference>
<dbReference type="GO" id="GO:0004523">
    <property type="term" value="F:RNA-DNA hybrid ribonuclease activity"/>
    <property type="evidence" value="ECO:0007669"/>
    <property type="project" value="UniProtKB-EC"/>
</dbReference>
<dbReference type="Pfam" id="PF00075">
    <property type="entry name" value="RNase_H"/>
    <property type="match status" value="1"/>
</dbReference>
<keyword evidence="10" id="KW-0460">Magnesium</keyword>
<keyword evidence="6" id="KW-0540">Nuclease</keyword>
<dbReference type="CDD" id="cd09278">
    <property type="entry name" value="RNase_HI_prokaryote_like"/>
    <property type="match status" value="1"/>
</dbReference>
<dbReference type="Gene3D" id="3.30.420.10">
    <property type="entry name" value="Ribonuclease H-like superfamily/Ribonuclease H"/>
    <property type="match status" value="1"/>
</dbReference>
<name>A0AAT9GCY3_9RICK</name>
<dbReference type="GO" id="GO:0043137">
    <property type="term" value="P:DNA replication, removal of RNA primer"/>
    <property type="evidence" value="ECO:0007669"/>
    <property type="project" value="TreeGrafter"/>
</dbReference>
<proteinExistence type="inferred from homology"/>
<gene>
    <name evidence="13" type="ORF">DMENIID0003_06680</name>
</gene>
<dbReference type="InterPro" id="IPR012337">
    <property type="entry name" value="RNaseH-like_sf"/>
</dbReference>
<comment type="similarity">
    <text evidence="3">Belongs to the RNase H family.</text>
</comment>
<evidence type="ECO:0000256" key="3">
    <source>
        <dbReference type="ARBA" id="ARBA00005300"/>
    </source>
</evidence>
<evidence type="ECO:0000256" key="2">
    <source>
        <dbReference type="ARBA" id="ARBA00001946"/>
    </source>
</evidence>
<dbReference type="SUPFAM" id="SSF53098">
    <property type="entry name" value="Ribonuclease H-like"/>
    <property type="match status" value="1"/>
</dbReference>
<evidence type="ECO:0000256" key="6">
    <source>
        <dbReference type="ARBA" id="ARBA00022722"/>
    </source>
</evidence>
<dbReference type="PANTHER" id="PTHR10642:SF26">
    <property type="entry name" value="RIBONUCLEASE H1"/>
    <property type="match status" value="1"/>
</dbReference>
<dbReference type="AlphaFoldDB" id="A0AAT9GCY3"/>
<evidence type="ECO:0000256" key="5">
    <source>
        <dbReference type="ARBA" id="ARBA00012180"/>
    </source>
</evidence>
<dbReference type="GO" id="GO:0046872">
    <property type="term" value="F:metal ion binding"/>
    <property type="evidence" value="ECO:0007669"/>
    <property type="project" value="UniProtKB-KW"/>
</dbReference>
<evidence type="ECO:0000313" key="13">
    <source>
        <dbReference type="EMBL" id="BFD47594.1"/>
    </source>
</evidence>
<dbReference type="EC" id="3.1.26.4" evidence="5"/>
<keyword evidence="7" id="KW-0479">Metal-binding</keyword>
<keyword evidence="8" id="KW-0255">Endonuclease</keyword>
<protein>
    <recommendedName>
        <fullName evidence="5">ribonuclease H</fullName>
        <ecNumber evidence="5">3.1.26.4</ecNumber>
    </recommendedName>
</protein>
<dbReference type="InterPro" id="IPR002156">
    <property type="entry name" value="RNaseH_domain"/>
</dbReference>
<dbReference type="GO" id="GO:0003676">
    <property type="term" value="F:nucleic acid binding"/>
    <property type="evidence" value="ECO:0007669"/>
    <property type="project" value="InterPro"/>
</dbReference>
<accession>A0AAT9GCY3</accession>
<evidence type="ECO:0000256" key="9">
    <source>
        <dbReference type="ARBA" id="ARBA00022801"/>
    </source>
</evidence>
<evidence type="ECO:0000256" key="11">
    <source>
        <dbReference type="SAM" id="MobiDB-lite"/>
    </source>
</evidence>
<dbReference type="InterPro" id="IPR022892">
    <property type="entry name" value="RNaseHI"/>
</dbReference>
<comment type="catalytic activity">
    <reaction evidence="1">
        <text>Endonucleolytic cleavage to 5'-phosphomonoester.</text>
        <dbReference type="EC" id="3.1.26.4"/>
    </reaction>
</comment>
<dbReference type="PANTHER" id="PTHR10642">
    <property type="entry name" value="RIBONUCLEASE H1"/>
    <property type="match status" value="1"/>
</dbReference>
<evidence type="ECO:0000256" key="1">
    <source>
        <dbReference type="ARBA" id="ARBA00000077"/>
    </source>
</evidence>
<organism evidence="13">
    <name type="scientific">Wolbachia endosymbiont of Sergentomyia squamirostris</name>
    <dbReference type="NCBI Taxonomy" id="3113640"/>
    <lineage>
        <taxon>Bacteria</taxon>
        <taxon>Pseudomonadati</taxon>
        <taxon>Pseudomonadota</taxon>
        <taxon>Alphaproteobacteria</taxon>
        <taxon>Rickettsiales</taxon>
        <taxon>Anaplasmataceae</taxon>
        <taxon>Wolbachieae</taxon>
        <taxon>Wolbachia</taxon>
    </lineage>
</organism>
<evidence type="ECO:0000256" key="7">
    <source>
        <dbReference type="ARBA" id="ARBA00022723"/>
    </source>
</evidence>
<feature type="region of interest" description="Disordered" evidence="11">
    <location>
        <begin position="124"/>
        <end position="143"/>
    </location>
</feature>
<feature type="compositionally biased region" description="Basic residues" evidence="11">
    <location>
        <begin position="125"/>
        <end position="136"/>
    </location>
</feature>
<reference evidence="13" key="1">
    <citation type="submission" date="2024-01" db="EMBL/GenBank/DDBJ databases">
        <title>Sequencing the genomes of a sandfly, Sergentomyia squamirostris, and its two endosymbionts.</title>
        <authorList>
            <person name="Itokawa K."/>
            <person name="Sanjoba C."/>
        </authorList>
    </citation>
    <scope>NUCLEOTIDE SEQUENCE</scope>
    <source>
        <strain evidence="13">WSSQ</strain>
    </source>
</reference>
<evidence type="ECO:0000256" key="10">
    <source>
        <dbReference type="ARBA" id="ARBA00022842"/>
    </source>
</evidence>
<evidence type="ECO:0000256" key="4">
    <source>
        <dbReference type="ARBA" id="ARBA00011245"/>
    </source>
</evidence>
<dbReference type="PROSITE" id="PS50879">
    <property type="entry name" value="RNASE_H_1"/>
    <property type="match status" value="1"/>
</dbReference>
<keyword evidence="9" id="KW-0378">Hydrolase</keyword>
<evidence type="ECO:0000256" key="8">
    <source>
        <dbReference type="ARBA" id="ARBA00022759"/>
    </source>
</evidence>
<evidence type="ECO:0000259" key="12">
    <source>
        <dbReference type="PROSITE" id="PS50879"/>
    </source>
</evidence>
<dbReference type="InterPro" id="IPR050092">
    <property type="entry name" value="RNase_H"/>
</dbReference>
<sequence length="143" mass="16728">MKIKVSLSKNVSLEVKTNNKKAVINGLKMLKISCRVIVHTDSQYIKQGITGWINKWKTNGWKTADKKPVKNRELWQELDEVALQHDVNWKWVRAHSGNTYNEEADRLARKESKKLKYRDCEVKKSPKNRGNSKFHRLGGVLWQ</sequence>
<comment type="subunit">
    <text evidence="4">Monomer.</text>
</comment>
<comment type="cofactor">
    <cofactor evidence="2">
        <name>Mg(2+)</name>
        <dbReference type="ChEBI" id="CHEBI:18420"/>
    </cofactor>
</comment>
<feature type="domain" description="RNase H type-1" evidence="12">
    <location>
        <begin position="1"/>
        <end position="113"/>
    </location>
</feature>